<evidence type="ECO:0000256" key="2">
    <source>
        <dbReference type="SAM" id="Phobius"/>
    </source>
</evidence>
<keyword evidence="2" id="KW-0812">Transmembrane</keyword>
<evidence type="ECO:0000313" key="4">
    <source>
        <dbReference type="Proteomes" id="UP001163046"/>
    </source>
</evidence>
<keyword evidence="2" id="KW-0472">Membrane</keyword>
<reference evidence="3" key="1">
    <citation type="submission" date="2023-01" db="EMBL/GenBank/DDBJ databases">
        <title>Genome assembly of the deep-sea coral Lophelia pertusa.</title>
        <authorList>
            <person name="Herrera S."/>
            <person name="Cordes E."/>
        </authorList>
    </citation>
    <scope>NUCLEOTIDE SEQUENCE</scope>
    <source>
        <strain evidence="3">USNM1676648</strain>
        <tissue evidence="3">Polyp</tissue>
    </source>
</reference>
<dbReference type="Proteomes" id="UP001163046">
    <property type="component" value="Unassembled WGS sequence"/>
</dbReference>
<dbReference type="EMBL" id="MU825396">
    <property type="protein sequence ID" value="KAJ7394770.1"/>
    <property type="molecule type" value="Genomic_DNA"/>
</dbReference>
<feature type="transmembrane region" description="Helical" evidence="2">
    <location>
        <begin position="6"/>
        <end position="27"/>
    </location>
</feature>
<keyword evidence="2" id="KW-1133">Transmembrane helix</keyword>
<proteinExistence type="predicted"/>
<dbReference type="AlphaFoldDB" id="A0A9X0DCD1"/>
<name>A0A9X0DCD1_9CNID</name>
<keyword evidence="4" id="KW-1185">Reference proteome</keyword>
<feature type="compositionally biased region" description="Basic and acidic residues" evidence="1">
    <location>
        <begin position="53"/>
        <end position="72"/>
    </location>
</feature>
<evidence type="ECO:0000256" key="1">
    <source>
        <dbReference type="SAM" id="MobiDB-lite"/>
    </source>
</evidence>
<comment type="caution">
    <text evidence="3">The sequence shown here is derived from an EMBL/GenBank/DDBJ whole genome shotgun (WGS) entry which is preliminary data.</text>
</comment>
<protein>
    <submittedName>
        <fullName evidence="3">Uncharacterized protein</fullName>
    </submittedName>
</protein>
<sequence length="72" mass="7958">MDKFASFISPIIMVNITHLCGALMITLRNLLGVKHNETSSAVTTPAKMQPSGNKKEGEIQRKGKKERDISDM</sequence>
<accession>A0A9X0DCD1</accession>
<feature type="region of interest" description="Disordered" evidence="1">
    <location>
        <begin position="39"/>
        <end position="72"/>
    </location>
</feature>
<organism evidence="3 4">
    <name type="scientific">Desmophyllum pertusum</name>
    <dbReference type="NCBI Taxonomy" id="174260"/>
    <lineage>
        <taxon>Eukaryota</taxon>
        <taxon>Metazoa</taxon>
        <taxon>Cnidaria</taxon>
        <taxon>Anthozoa</taxon>
        <taxon>Hexacorallia</taxon>
        <taxon>Scleractinia</taxon>
        <taxon>Caryophylliina</taxon>
        <taxon>Caryophylliidae</taxon>
        <taxon>Desmophyllum</taxon>
    </lineage>
</organism>
<gene>
    <name evidence="3" type="ORF">OS493_000604</name>
</gene>
<evidence type="ECO:0000313" key="3">
    <source>
        <dbReference type="EMBL" id="KAJ7394770.1"/>
    </source>
</evidence>